<dbReference type="InterPro" id="IPR009908">
    <property type="entry name" value="Methylamine_util_MauE"/>
</dbReference>
<dbReference type="EMBL" id="FNBG01000015">
    <property type="protein sequence ID" value="SDF71369.1"/>
    <property type="molecule type" value="Genomic_DNA"/>
</dbReference>
<evidence type="ECO:0000313" key="8">
    <source>
        <dbReference type="Proteomes" id="UP000198972"/>
    </source>
</evidence>
<dbReference type="RefSeq" id="WP_091231418.1">
    <property type="nucleotide sequence ID" value="NZ_FNBG01000015.1"/>
</dbReference>
<feature type="domain" description="Methylamine utilisation protein MauE" evidence="6">
    <location>
        <begin position="1"/>
        <end position="129"/>
    </location>
</feature>
<keyword evidence="3 5" id="KW-1133">Transmembrane helix</keyword>
<evidence type="ECO:0000256" key="4">
    <source>
        <dbReference type="ARBA" id="ARBA00023136"/>
    </source>
</evidence>
<sequence>MNELISITQNLLAVVFLMSSLGKITNFTQHTQIIKAYRIVPNLFLVPSLIVFSLSELTISLTIFTFGITIYHTYGIVLLLCLYTLAIAFNLFRGHQDISCGCGGILEHERLNWGLVYRNVLLITIVIIIGIICENMVIKADVISKFALFLISISLYLTIYIYKKINIIRSKINLLLELLS</sequence>
<organism evidence="7 8">
    <name type="scientific">Fontibacillus panacisegetis</name>
    <dbReference type="NCBI Taxonomy" id="670482"/>
    <lineage>
        <taxon>Bacteria</taxon>
        <taxon>Bacillati</taxon>
        <taxon>Bacillota</taxon>
        <taxon>Bacilli</taxon>
        <taxon>Bacillales</taxon>
        <taxon>Paenibacillaceae</taxon>
        <taxon>Fontibacillus</taxon>
    </lineage>
</organism>
<dbReference type="UniPathway" id="UPA00895"/>
<evidence type="ECO:0000256" key="3">
    <source>
        <dbReference type="ARBA" id="ARBA00022989"/>
    </source>
</evidence>
<dbReference type="GO" id="GO:0016020">
    <property type="term" value="C:membrane"/>
    <property type="evidence" value="ECO:0007669"/>
    <property type="project" value="UniProtKB-SubCell"/>
</dbReference>
<evidence type="ECO:0000256" key="1">
    <source>
        <dbReference type="ARBA" id="ARBA00004141"/>
    </source>
</evidence>
<evidence type="ECO:0000256" key="2">
    <source>
        <dbReference type="ARBA" id="ARBA00022692"/>
    </source>
</evidence>
<keyword evidence="4 5" id="KW-0472">Membrane</keyword>
<dbReference type="STRING" id="670482.SAMN04488542_11594"/>
<feature type="transmembrane region" description="Helical" evidence="5">
    <location>
        <begin position="115"/>
        <end position="137"/>
    </location>
</feature>
<reference evidence="7 8" key="1">
    <citation type="submission" date="2016-10" db="EMBL/GenBank/DDBJ databases">
        <authorList>
            <person name="de Groot N.N."/>
        </authorList>
    </citation>
    <scope>NUCLEOTIDE SEQUENCE [LARGE SCALE GENOMIC DNA]</scope>
    <source>
        <strain evidence="7 8">DSM 28129</strain>
    </source>
</reference>
<dbReference type="Pfam" id="PF07291">
    <property type="entry name" value="MauE"/>
    <property type="match status" value="1"/>
</dbReference>
<feature type="transmembrane region" description="Helical" evidence="5">
    <location>
        <begin position="43"/>
        <end position="68"/>
    </location>
</feature>
<name>A0A1G7NDF6_9BACL</name>
<accession>A0A1G7NDF6</accession>
<protein>
    <submittedName>
        <fullName evidence="7">Methylamine utilisation protein MauE</fullName>
    </submittedName>
</protein>
<keyword evidence="8" id="KW-1185">Reference proteome</keyword>
<comment type="subcellular location">
    <subcellularLocation>
        <location evidence="1">Membrane</location>
        <topology evidence="1">Multi-pass membrane protein</topology>
    </subcellularLocation>
</comment>
<feature type="transmembrane region" description="Helical" evidence="5">
    <location>
        <begin position="74"/>
        <end position="94"/>
    </location>
</feature>
<evidence type="ECO:0000313" key="7">
    <source>
        <dbReference type="EMBL" id="SDF71369.1"/>
    </source>
</evidence>
<evidence type="ECO:0000259" key="6">
    <source>
        <dbReference type="Pfam" id="PF07291"/>
    </source>
</evidence>
<feature type="transmembrane region" description="Helical" evidence="5">
    <location>
        <begin position="143"/>
        <end position="162"/>
    </location>
</feature>
<proteinExistence type="predicted"/>
<evidence type="ECO:0000256" key="5">
    <source>
        <dbReference type="SAM" id="Phobius"/>
    </source>
</evidence>
<dbReference type="Proteomes" id="UP000198972">
    <property type="component" value="Unassembled WGS sequence"/>
</dbReference>
<dbReference type="GO" id="GO:0030416">
    <property type="term" value="P:methylamine metabolic process"/>
    <property type="evidence" value="ECO:0007669"/>
    <property type="project" value="InterPro"/>
</dbReference>
<dbReference type="OrthoDB" id="4462029at2"/>
<dbReference type="AlphaFoldDB" id="A0A1G7NDF6"/>
<keyword evidence="2 5" id="KW-0812">Transmembrane</keyword>
<gene>
    <name evidence="7" type="ORF">SAMN04488542_11594</name>
</gene>
<feature type="transmembrane region" description="Helical" evidence="5">
    <location>
        <begin position="6"/>
        <end position="22"/>
    </location>
</feature>